<feature type="compositionally biased region" description="Basic residues" evidence="2">
    <location>
        <begin position="166"/>
        <end position="177"/>
    </location>
</feature>
<feature type="coiled-coil region" evidence="1">
    <location>
        <begin position="313"/>
        <end position="340"/>
    </location>
</feature>
<keyword evidence="4" id="KW-0808">Transferase</keyword>
<feature type="compositionally biased region" description="Polar residues" evidence="2">
    <location>
        <begin position="203"/>
        <end position="216"/>
    </location>
</feature>
<reference evidence="4" key="1">
    <citation type="journal article" date="2018" name="PLoS Negl. Trop. Dis.">
        <title>Sialome diversity of ticks revealed by RNAseq of single tick salivary glands.</title>
        <authorList>
            <person name="Perner J."/>
            <person name="Kropackova S."/>
            <person name="Kopacek P."/>
            <person name="Ribeiro J.M."/>
        </authorList>
    </citation>
    <scope>NUCLEOTIDE SEQUENCE</scope>
    <source>
        <strain evidence="4">Siblings of single egg batch collected in Ceske Budejovice</strain>
        <tissue evidence="4">Salivary glands</tissue>
    </source>
</reference>
<dbReference type="GO" id="GO:0016301">
    <property type="term" value="F:kinase activity"/>
    <property type="evidence" value="ECO:0007669"/>
    <property type="project" value="UniProtKB-KW"/>
</dbReference>
<feature type="compositionally biased region" description="Basic and acidic residues" evidence="2">
    <location>
        <begin position="178"/>
        <end position="187"/>
    </location>
</feature>
<feature type="signal peptide" evidence="3">
    <location>
        <begin position="1"/>
        <end position="17"/>
    </location>
</feature>
<evidence type="ECO:0000256" key="3">
    <source>
        <dbReference type="SAM" id="SignalP"/>
    </source>
</evidence>
<feature type="chain" id="PRO_5007542063" evidence="3">
    <location>
        <begin position="18"/>
        <end position="541"/>
    </location>
</feature>
<keyword evidence="4" id="KW-0418">Kinase</keyword>
<name>A0A147BE68_IXORI</name>
<accession>A0A147BE68</accession>
<feature type="region of interest" description="Disordered" evidence="2">
    <location>
        <begin position="74"/>
        <end position="103"/>
    </location>
</feature>
<evidence type="ECO:0000256" key="2">
    <source>
        <dbReference type="SAM" id="MobiDB-lite"/>
    </source>
</evidence>
<keyword evidence="1" id="KW-0175">Coiled coil</keyword>
<feature type="compositionally biased region" description="Basic and acidic residues" evidence="2">
    <location>
        <begin position="144"/>
        <end position="165"/>
    </location>
</feature>
<feature type="compositionally biased region" description="Basic residues" evidence="2">
    <location>
        <begin position="132"/>
        <end position="143"/>
    </location>
</feature>
<dbReference type="PANTHER" id="PTHR37687">
    <property type="entry name" value="AGAP006772-PA"/>
    <property type="match status" value="1"/>
</dbReference>
<sequence length="541" mass="60595">MLRSFSLLVLGAGLALCLDLESLQRTSHFPVPTTSMHRKRAESPEDLQDMGDKERLYYQLLSSRMARLLPSLLGEADLGPDGEEDLDDGQDESAGGVPDQEADEVMMYLPKRRVVHSSRSMQDIDSSPVYGVRKRMPVLKRRLRYQDSKDEKRKRSTRRFKDSTLHKKSASLKPSRKKMLESPDKKSVFRAVQQHQKQHRNATQKTESKGSAQSAKKYNIMKRSSGSDEKVLGELRSIFSEDSKTGQKKTVKKREDSSVALKSGDGGSDSSKAESDEDKFKKWLLDEYYRTMALSFASMRKKRMAIHQDTLDLRKMKRDEQQADDQFQAVEEKLRGIEDAMIGEALELVRDGAGDESDLRAINAGVASRLDAAYDLESVRQSLGHLEATLDTMHRREDGDDAGQPEDVDDGPQGSWAQLVDKEAHSLIPPKKRQEEEVLTEPGCPALQVLSSGCAPLEDLTAFDASLETEVLSACSWHQVCYTCGSFFGLSSDDCDEGLGVANPQLARLVLDYLLRRQVFFKRSTPALCSTSCVSDFLLNH</sequence>
<keyword evidence="3" id="KW-0732">Signal</keyword>
<feature type="region of interest" description="Disordered" evidence="2">
    <location>
        <begin position="242"/>
        <end position="276"/>
    </location>
</feature>
<dbReference type="EMBL" id="GEGO01006335">
    <property type="protein sequence ID" value="JAR89069.1"/>
    <property type="molecule type" value="Transcribed_RNA"/>
</dbReference>
<organism evidence="4">
    <name type="scientific">Ixodes ricinus</name>
    <name type="common">Common tick</name>
    <name type="synonym">Acarus ricinus</name>
    <dbReference type="NCBI Taxonomy" id="34613"/>
    <lineage>
        <taxon>Eukaryota</taxon>
        <taxon>Metazoa</taxon>
        <taxon>Ecdysozoa</taxon>
        <taxon>Arthropoda</taxon>
        <taxon>Chelicerata</taxon>
        <taxon>Arachnida</taxon>
        <taxon>Acari</taxon>
        <taxon>Parasitiformes</taxon>
        <taxon>Ixodida</taxon>
        <taxon>Ixodoidea</taxon>
        <taxon>Ixodidae</taxon>
        <taxon>Ixodinae</taxon>
        <taxon>Ixodes</taxon>
    </lineage>
</organism>
<feature type="region of interest" description="Disordered" evidence="2">
    <location>
        <begin position="116"/>
        <end position="227"/>
    </location>
</feature>
<evidence type="ECO:0000256" key="1">
    <source>
        <dbReference type="SAM" id="Coils"/>
    </source>
</evidence>
<feature type="compositionally biased region" description="Acidic residues" evidence="2">
    <location>
        <begin position="78"/>
        <end position="91"/>
    </location>
</feature>
<dbReference type="PANTHER" id="PTHR37687:SF1">
    <property type="entry name" value="AGAP006772-PA"/>
    <property type="match status" value="1"/>
</dbReference>
<dbReference type="AlphaFoldDB" id="A0A147BE68"/>
<proteinExistence type="predicted"/>
<evidence type="ECO:0000313" key="4">
    <source>
        <dbReference type="EMBL" id="JAR89069.1"/>
    </source>
</evidence>
<dbReference type="InterPro" id="IPR038875">
    <property type="entry name" value="PLA2_conodipine-like"/>
</dbReference>
<protein>
    <submittedName>
        <fullName evidence="4">Putative serine/threonine-protein kinase kinx</fullName>
    </submittedName>
</protein>